<name>A0A501WUE2_9RHOB</name>
<evidence type="ECO:0000313" key="1">
    <source>
        <dbReference type="EMBL" id="TPE51774.1"/>
    </source>
</evidence>
<dbReference type="OrthoDB" id="9764248at2"/>
<reference evidence="1 2" key="1">
    <citation type="submission" date="2019-06" db="EMBL/GenBank/DDBJ databases">
        <title>A novel bacterium of genus Amaricoccus, isolated from marine sediment.</title>
        <authorList>
            <person name="Huang H."/>
            <person name="Mo K."/>
            <person name="Hu Y."/>
        </authorList>
    </citation>
    <scope>NUCLEOTIDE SEQUENCE [LARGE SCALE GENOMIC DNA]</scope>
    <source>
        <strain evidence="1 2">HB172011</strain>
    </source>
</reference>
<dbReference type="InterPro" id="IPR036396">
    <property type="entry name" value="Cyt_P450_sf"/>
</dbReference>
<dbReference type="SUPFAM" id="SSF48264">
    <property type="entry name" value="Cytochrome P450"/>
    <property type="match status" value="1"/>
</dbReference>
<dbReference type="GO" id="GO:0020037">
    <property type="term" value="F:heme binding"/>
    <property type="evidence" value="ECO:0007669"/>
    <property type="project" value="InterPro"/>
</dbReference>
<organism evidence="1 2">
    <name type="scientific">Amaricoccus solimangrovi</name>
    <dbReference type="NCBI Taxonomy" id="2589815"/>
    <lineage>
        <taxon>Bacteria</taxon>
        <taxon>Pseudomonadati</taxon>
        <taxon>Pseudomonadota</taxon>
        <taxon>Alphaproteobacteria</taxon>
        <taxon>Rhodobacterales</taxon>
        <taxon>Paracoccaceae</taxon>
        <taxon>Amaricoccus</taxon>
    </lineage>
</organism>
<comment type="caution">
    <text evidence="1">The sequence shown here is derived from an EMBL/GenBank/DDBJ whole genome shotgun (WGS) entry which is preliminary data.</text>
</comment>
<dbReference type="GO" id="GO:0004497">
    <property type="term" value="F:monooxygenase activity"/>
    <property type="evidence" value="ECO:0007669"/>
    <property type="project" value="InterPro"/>
</dbReference>
<dbReference type="Proteomes" id="UP000319255">
    <property type="component" value="Unassembled WGS sequence"/>
</dbReference>
<keyword evidence="2" id="KW-1185">Reference proteome</keyword>
<sequence length="397" mass="43930">MREGYRFIGRRCDRAGRDGFHTRLMLRDVLCLRGAEAVDLLYESPDFTRRGAMPGWVLRLLQDKGSVQQLEGAEHRARKALFTRLLIESDADATLARIFGAALLERIGRGGRVNVLRDTVAPLSRAACDWCGLGADFAGDRALAAALFEMSDRAGFPGPGSWAALARRRRVEARLAAAVREWRRAGPPEAASPLADFCRATGERGRPLPPETVAVELLNLLRPIVAVGRYVAFAARLLILRPDWRERLRAAEEAEFDRFAEEIRRISPFFPFVGAISERPVHWRGETLDKGQWVIADLHGTCHDARRFPDPDAFLPGRRLDWRHPAPGFVPQGAGDPARTHRCPGEKVTVALIAEATRILTRGPAWTAPEQDLGIDLARIPARPASGVELDFGPARG</sequence>
<dbReference type="Gene3D" id="1.10.630.10">
    <property type="entry name" value="Cytochrome P450"/>
    <property type="match status" value="1"/>
</dbReference>
<dbReference type="EMBL" id="VFRP01000006">
    <property type="protein sequence ID" value="TPE51774.1"/>
    <property type="molecule type" value="Genomic_DNA"/>
</dbReference>
<dbReference type="CDD" id="cd11067">
    <property type="entry name" value="CYP152"/>
    <property type="match status" value="1"/>
</dbReference>
<gene>
    <name evidence="1" type="ORF">FJM51_08065</name>
</gene>
<accession>A0A501WUE2</accession>
<proteinExistence type="predicted"/>
<evidence type="ECO:0000313" key="2">
    <source>
        <dbReference type="Proteomes" id="UP000319255"/>
    </source>
</evidence>
<dbReference type="GO" id="GO:0016705">
    <property type="term" value="F:oxidoreductase activity, acting on paired donors, with incorporation or reduction of molecular oxygen"/>
    <property type="evidence" value="ECO:0007669"/>
    <property type="project" value="InterPro"/>
</dbReference>
<dbReference type="AlphaFoldDB" id="A0A501WUE2"/>
<dbReference type="GO" id="GO:0005506">
    <property type="term" value="F:iron ion binding"/>
    <property type="evidence" value="ECO:0007669"/>
    <property type="project" value="InterPro"/>
</dbReference>
<protein>
    <submittedName>
        <fullName evidence="1">Cytochrome P450</fullName>
    </submittedName>
</protein>